<evidence type="ECO:0000256" key="4">
    <source>
        <dbReference type="ARBA" id="ARBA00022723"/>
    </source>
</evidence>
<evidence type="ECO:0000256" key="2">
    <source>
        <dbReference type="ARBA" id="ARBA00001946"/>
    </source>
</evidence>
<sequence length="326" mass="35386">MSDFDAASVQSFAIDLAKRAGKVILDGSSKRFADQATGQQSSAADDLIKKNTADLVTEVDQATEEFVKAEIKRQYPSHKFIGEESWAAGQQNQLEDAPSWIVDPIDGTTNFVTGFPFVAISIGITYKSKAVIGVVYAPFLDTLFYAREGGGAFVESPQHRQARKLPLNQPLPLPSLKQAVVAVEWGSDRKLSTIDKKTKFFASLCGDADQGVEGGQMVRGVRSIGSAALSCCFVAEGSLDLWHEIGCWIWDVCAGIVILQEAGGLVVGAKQDTLDKIKANSKELGTATPEILQGRKYLVVRNTSPREDQIKTVTAFYQTMDEWNAA</sequence>
<feature type="binding site" evidence="7">
    <location>
        <position position="83"/>
    </location>
    <ligand>
        <name>Mg(2+)</name>
        <dbReference type="ChEBI" id="CHEBI:18420"/>
        <label>1</label>
        <note>catalytic</note>
    </ligand>
</feature>
<keyword evidence="6 7" id="KW-0460">Magnesium</keyword>
<evidence type="ECO:0000256" key="8">
    <source>
        <dbReference type="RuleBase" id="RU364068"/>
    </source>
</evidence>
<dbReference type="CDD" id="cd01639">
    <property type="entry name" value="IMPase"/>
    <property type="match status" value="1"/>
</dbReference>
<dbReference type="UniPathway" id="UPA00823">
    <property type="reaction ID" value="UER00788"/>
</dbReference>
<dbReference type="GO" id="GO:0046854">
    <property type="term" value="P:phosphatidylinositol phosphate biosynthetic process"/>
    <property type="evidence" value="ECO:0007669"/>
    <property type="project" value="InterPro"/>
</dbReference>
<keyword evidence="4 7" id="KW-0479">Metal-binding</keyword>
<accession>A0A316YGP0</accession>
<dbReference type="InterPro" id="IPR000760">
    <property type="entry name" value="Inositol_monophosphatase-like"/>
</dbReference>
<dbReference type="InterPro" id="IPR020550">
    <property type="entry name" value="Inositol_monophosphatase_CS"/>
</dbReference>
<evidence type="ECO:0000256" key="3">
    <source>
        <dbReference type="ARBA" id="ARBA00009759"/>
    </source>
</evidence>
<dbReference type="PRINTS" id="PR00377">
    <property type="entry name" value="IMPHPHTASES"/>
</dbReference>
<dbReference type="GO" id="GO:0006021">
    <property type="term" value="P:inositol biosynthetic process"/>
    <property type="evidence" value="ECO:0007669"/>
    <property type="project" value="UniProtKB-UniPathway"/>
</dbReference>
<dbReference type="STRING" id="215250.A0A316YGP0"/>
<dbReference type="Proteomes" id="UP000245768">
    <property type="component" value="Unassembled WGS sequence"/>
</dbReference>
<dbReference type="Pfam" id="PF00459">
    <property type="entry name" value="Inositol_P"/>
    <property type="match status" value="1"/>
</dbReference>
<keyword evidence="5 8" id="KW-0378">Hydrolase</keyword>
<comment type="pathway">
    <text evidence="8">Polyol metabolism; myo-inositol biosynthesis; myo-inositol from D-glucose 6-phosphate: step 2/2.</text>
</comment>
<dbReference type="PROSITE" id="PS00629">
    <property type="entry name" value="IMP_1"/>
    <property type="match status" value="1"/>
</dbReference>
<gene>
    <name evidence="9" type="ORF">FA10DRAFT_275934</name>
</gene>
<feature type="binding site" evidence="7">
    <location>
        <position position="103"/>
    </location>
    <ligand>
        <name>Mg(2+)</name>
        <dbReference type="ChEBI" id="CHEBI:18420"/>
        <label>1</label>
        <note>catalytic</note>
    </ligand>
</feature>
<evidence type="ECO:0000256" key="6">
    <source>
        <dbReference type="ARBA" id="ARBA00022842"/>
    </source>
</evidence>
<dbReference type="GeneID" id="37045209"/>
<comment type="similarity">
    <text evidence="3 8">Belongs to the inositol monophosphatase superfamily.</text>
</comment>
<comment type="catalytic activity">
    <reaction evidence="1 8">
        <text>a myo-inositol phosphate + H2O = myo-inositol + phosphate</text>
        <dbReference type="Rhea" id="RHEA:24056"/>
        <dbReference type="ChEBI" id="CHEBI:15377"/>
        <dbReference type="ChEBI" id="CHEBI:17268"/>
        <dbReference type="ChEBI" id="CHEBI:43474"/>
        <dbReference type="ChEBI" id="CHEBI:84139"/>
        <dbReference type="EC" id="3.1.3.25"/>
    </reaction>
</comment>
<dbReference type="OrthoDB" id="10254945at2759"/>
<proteinExistence type="inferred from homology"/>
<dbReference type="InterPro" id="IPR033942">
    <property type="entry name" value="IMPase"/>
</dbReference>
<dbReference type="EMBL" id="KZ819638">
    <property type="protein sequence ID" value="PWN88332.1"/>
    <property type="molecule type" value="Genomic_DNA"/>
</dbReference>
<feature type="binding site" evidence="7">
    <location>
        <position position="251"/>
    </location>
    <ligand>
        <name>Mg(2+)</name>
        <dbReference type="ChEBI" id="CHEBI:18420"/>
        <label>1</label>
        <note>catalytic</note>
    </ligand>
</feature>
<dbReference type="GO" id="GO:0007165">
    <property type="term" value="P:signal transduction"/>
    <property type="evidence" value="ECO:0007669"/>
    <property type="project" value="TreeGrafter"/>
</dbReference>
<dbReference type="RefSeq" id="XP_025375530.1">
    <property type="nucleotide sequence ID" value="XM_025523293.1"/>
</dbReference>
<dbReference type="SUPFAM" id="SSF56655">
    <property type="entry name" value="Carbohydrate phosphatase"/>
    <property type="match status" value="1"/>
</dbReference>
<dbReference type="GO" id="GO:0008934">
    <property type="term" value="F:inositol monophosphate 1-phosphatase activity"/>
    <property type="evidence" value="ECO:0007669"/>
    <property type="project" value="InterPro"/>
</dbReference>
<evidence type="ECO:0000313" key="10">
    <source>
        <dbReference type="Proteomes" id="UP000245768"/>
    </source>
</evidence>
<dbReference type="PROSITE" id="PS00630">
    <property type="entry name" value="IMP_2"/>
    <property type="match status" value="1"/>
</dbReference>
<dbReference type="InParanoid" id="A0A316YGP0"/>
<reference evidence="9 10" key="1">
    <citation type="journal article" date="2018" name="Mol. Biol. Evol.">
        <title>Broad Genomic Sampling Reveals a Smut Pathogenic Ancestry of the Fungal Clade Ustilaginomycotina.</title>
        <authorList>
            <person name="Kijpornyongpan T."/>
            <person name="Mondo S.J."/>
            <person name="Barry K."/>
            <person name="Sandor L."/>
            <person name="Lee J."/>
            <person name="Lipzen A."/>
            <person name="Pangilinan J."/>
            <person name="LaButti K."/>
            <person name="Hainaut M."/>
            <person name="Henrissat B."/>
            <person name="Grigoriev I.V."/>
            <person name="Spatafora J.W."/>
            <person name="Aime M.C."/>
        </authorList>
    </citation>
    <scope>NUCLEOTIDE SEQUENCE [LARGE SCALE GENOMIC DNA]</scope>
    <source>
        <strain evidence="9 10">MCA 4198</strain>
    </source>
</reference>
<feature type="binding site" evidence="7">
    <location>
        <position position="106"/>
    </location>
    <ligand>
        <name>Mg(2+)</name>
        <dbReference type="ChEBI" id="CHEBI:18420"/>
        <label>1</label>
        <note>catalytic</note>
    </ligand>
</feature>
<dbReference type="PANTHER" id="PTHR20854:SF4">
    <property type="entry name" value="INOSITOL-1-MONOPHOSPHATASE-RELATED"/>
    <property type="match status" value="1"/>
</dbReference>
<evidence type="ECO:0000256" key="7">
    <source>
        <dbReference type="PIRSR" id="PIRSR600760-2"/>
    </source>
</evidence>
<dbReference type="AlphaFoldDB" id="A0A316YGP0"/>
<feature type="binding site" evidence="7">
    <location>
        <position position="105"/>
    </location>
    <ligand>
        <name>Mg(2+)</name>
        <dbReference type="ChEBI" id="CHEBI:18420"/>
        <label>1</label>
        <note>catalytic</note>
    </ligand>
</feature>
<dbReference type="EC" id="3.1.3.25" evidence="8"/>
<evidence type="ECO:0000256" key="5">
    <source>
        <dbReference type="ARBA" id="ARBA00022801"/>
    </source>
</evidence>
<dbReference type="PANTHER" id="PTHR20854">
    <property type="entry name" value="INOSITOL MONOPHOSPHATASE"/>
    <property type="match status" value="1"/>
</dbReference>
<evidence type="ECO:0000256" key="1">
    <source>
        <dbReference type="ARBA" id="ARBA00001033"/>
    </source>
</evidence>
<dbReference type="GO" id="GO:0046872">
    <property type="term" value="F:metal ion binding"/>
    <property type="evidence" value="ECO:0007669"/>
    <property type="project" value="UniProtKB-KW"/>
</dbReference>
<name>A0A316YGP0_9BASI</name>
<protein>
    <recommendedName>
        <fullName evidence="8">Inositol-1-monophosphatase</fullName>
        <ecNumber evidence="8">3.1.3.25</ecNumber>
    </recommendedName>
</protein>
<dbReference type="Gene3D" id="3.30.540.10">
    <property type="entry name" value="Fructose-1,6-Bisphosphatase, subunit A, domain 1"/>
    <property type="match status" value="1"/>
</dbReference>
<dbReference type="FunFam" id="3.30.540.10:FF:000013">
    <property type="entry name" value="Inositol-1-monophosphatase"/>
    <property type="match status" value="1"/>
</dbReference>
<comment type="cofactor">
    <cofactor evidence="2 7 8">
        <name>Mg(2+)</name>
        <dbReference type="ChEBI" id="CHEBI:18420"/>
    </cofactor>
</comment>
<dbReference type="InterPro" id="IPR020583">
    <property type="entry name" value="Inositol_monoP_metal-BS"/>
</dbReference>
<organism evidence="9 10">
    <name type="scientific">Acaromyces ingoldii</name>
    <dbReference type="NCBI Taxonomy" id="215250"/>
    <lineage>
        <taxon>Eukaryota</taxon>
        <taxon>Fungi</taxon>
        <taxon>Dikarya</taxon>
        <taxon>Basidiomycota</taxon>
        <taxon>Ustilaginomycotina</taxon>
        <taxon>Exobasidiomycetes</taxon>
        <taxon>Exobasidiales</taxon>
        <taxon>Cryptobasidiaceae</taxon>
        <taxon>Acaromyces</taxon>
    </lineage>
</organism>
<keyword evidence="10" id="KW-1185">Reference proteome</keyword>
<dbReference type="Gene3D" id="3.40.190.80">
    <property type="match status" value="1"/>
</dbReference>
<evidence type="ECO:0000313" key="9">
    <source>
        <dbReference type="EMBL" id="PWN88332.1"/>
    </source>
</evidence>